<protein>
    <submittedName>
        <fullName evidence="5">Regulator of chromosome condensation</fullName>
    </submittedName>
</protein>
<feature type="repeat" description="RCC1" evidence="3">
    <location>
        <begin position="260"/>
        <end position="311"/>
    </location>
</feature>
<dbReference type="SUPFAM" id="SSF50985">
    <property type="entry name" value="RCC1/BLIP-II"/>
    <property type="match status" value="1"/>
</dbReference>
<evidence type="ECO:0000313" key="5">
    <source>
        <dbReference type="EMBL" id="KAJ5067449.1"/>
    </source>
</evidence>
<dbReference type="Proteomes" id="UP001149090">
    <property type="component" value="Unassembled WGS sequence"/>
</dbReference>
<dbReference type="AlphaFoldDB" id="A0A9Q0R4Y8"/>
<sequence>MQNYQKQNKKQNNDIWFFGENNFAFMMIYDYHPNIIKPIQLNNFHQTTEIEKIIITNFVIIIHEQNYQAIEYSQNLPKPQKIEIENIQKVSVGAFHLAILTKEGKAFAKGKYVNTKNPDIFNNLSDSIEDPNEIIIQDIVCGQISIYLLTSNQNAYGIGSNIFGQIGFDSQQVFNNPILMMKNVSKIFSGKFANHVFLLNSNQELFVCGNNDYSQLGLGKIKEKEVKKLTKIQNIPKGKIIDIQSGFYHTIMLIEQKGTRKLYSCGNYEYTGLGKKKNTSEFTGIKSPLFKNDNILDFSVGWNHTLVLTANGKLIGFGWNSHGQLGIGNTRDQPKPIQIKIPEISSNISNYHICCGFHNSFLYYSSPSFSNLEEDLIKLFRRKEFCDISFKAQNEEIIEAHKLILKYRLKDQNQN</sequence>
<gene>
    <name evidence="5" type="ORF">M0811_12899</name>
</gene>
<dbReference type="PROSITE" id="PS50012">
    <property type="entry name" value="RCC1_3"/>
    <property type="match status" value="3"/>
</dbReference>
<name>A0A9Q0R4Y8_ANAIG</name>
<dbReference type="EMBL" id="JAPDFW010000127">
    <property type="protein sequence ID" value="KAJ5067449.1"/>
    <property type="molecule type" value="Genomic_DNA"/>
</dbReference>
<accession>A0A9Q0R4Y8</accession>
<dbReference type="OrthoDB" id="5370059at2759"/>
<dbReference type="Gene3D" id="3.30.710.10">
    <property type="entry name" value="Potassium Channel Kv1.1, Chain A"/>
    <property type="match status" value="1"/>
</dbReference>
<comment type="caution">
    <text evidence="5">The sequence shown here is derived from an EMBL/GenBank/DDBJ whole genome shotgun (WGS) entry which is preliminary data.</text>
</comment>
<evidence type="ECO:0000256" key="1">
    <source>
        <dbReference type="ARBA" id="ARBA00022658"/>
    </source>
</evidence>
<dbReference type="InterPro" id="IPR009091">
    <property type="entry name" value="RCC1/BLIP-II"/>
</dbReference>
<evidence type="ECO:0000259" key="4">
    <source>
        <dbReference type="Pfam" id="PF25390"/>
    </source>
</evidence>
<proteinExistence type="predicted"/>
<dbReference type="GO" id="GO:0005737">
    <property type="term" value="C:cytoplasm"/>
    <property type="evidence" value="ECO:0007669"/>
    <property type="project" value="TreeGrafter"/>
</dbReference>
<keyword evidence="2" id="KW-0677">Repeat</keyword>
<dbReference type="PANTHER" id="PTHR45982">
    <property type="entry name" value="REGULATOR OF CHROMOSOME CONDENSATION"/>
    <property type="match status" value="1"/>
</dbReference>
<dbReference type="InterPro" id="IPR000408">
    <property type="entry name" value="Reg_chr_condens"/>
</dbReference>
<reference evidence="5" key="1">
    <citation type="submission" date="2022-10" db="EMBL/GenBank/DDBJ databases">
        <title>Novel sulphate-reducing endosymbionts in the free-living metamonad Anaeramoeba.</title>
        <authorList>
            <person name="Jerlstrom-Hultqvist J."/>
            <person name="Cepicka I."/>
            <person name="Gallot-Lavallee L."/>
            <person name="Salas-Leiva D."/>
            <person name="Curtis B.A."/>
            <person name="Zahonova K."/>
            <person name="Pipaliya S."/>
            <person name="Dacks J."/>
            <person name="Roger A.J."/>
        </authorList>
    </citation>
    <scope>NUCLEOTIDE SEQUENCE</scope>
    <source>
        <strain evidence="5">BMAN</strain>
    </source>
</reference>
<feature type="repeat" description="RCC1" evidence="3">
    <location>
        <begin position="312"/>
        <end position="366"/>
    </location>
</feature>
<organism evidence="5 6">
    <name type="scientific">Anaeramoeba ignava</name>
    <name type="common">Anaerobic marine amoeba</name>
    <dbReference type="NCBI Taxonomy" id="1746090"/>
    <lineage>
        <taxon>Eukaryota</taxon>
        <taxon>Metamonada</taxon>
        <taxon>Anaeramoebidae</taxon>
        <taxon>Anaeramoeba</taxon>
    </lineage>
</organism>
<dbReference type="Gene3D" id="2.130.10.30">
    <property type="entry name" value="Regulator of chromosome condensation 1/beta-lactamase-inhibitor protein II"/>
    <property type="match status" value="1"/>
</dbReference>
<feature type="domain" description="RCC1-like" evidence="4">
    <location>
        <begin position="75"/>
        <end position="361"/>
    </location>
</feature>
<evidence type="ECO:0000313" key="6">
    <source>
        <dbReference type="Proteomes" id="UP001149090"/>
    </source>
</evidence>
<keyword evidence="1" id="KW-0344">Guanine-nucleotide releasing factor</keyword>
<evidence type="ECO:0000256" key="3">
    <source>
        <dbReference type="PROSITE-ProRule" id="PRU00235"/>
    </source>
</evidence>
<dbReference type="InterPro" id="IPR058923">
    <property type="entry name" value="RCC1-like_dom"/>
</dbReference>
<dbReference type="InterPro" id="IPR011333">
    <property type="entry name" value="SKP1/BTB/POZ_sf"/>
</dbReference>
<feature type="repeat" description="RCC1" evidence="3">
    <location>
        <begin position="203"/>
        <end position="256"/>
    </location>
</feature>
<dbReference type="InterPro" id="IPR051553">
    <property type="entry name" value="Ran_GTPase-activating"/>
</dbReference>
<dbReference type="Pfam" id="PF25390">
    <property type="entry name" value="WD40_RLD"/>
    <property type="match status" value="1"/>
</dbReference>
<keyword evidence="6" id="KW-1185">Reference proteome</keyword>
<dbReference type="PANTHER" id="PTHR45982:SF1">
    <property type="entry name" value="REGULATOR OF CHROMOSOME CONDENSATION"/>
    <property type="match status" value="1"/>
</dbReference>
<evidence type="ECO:0000256" key="2">
    <source>
        <dbReference type="ARBA" id="ARBA00022737"/>
    </source>
</evidence>
<dbReference type="GO" id="GO:0005085">
    <property type="term" value="F:guanyl-nucleotide exchange factor activity"/>
    <property type="evidence" value="ECO:0007669"/>
    <property type="project" value="TreeGrafter"/>
</dbReference>